<feature type="signal peptide" evidence="12">
    <location>
        <begin position="1"/>
        <end position="20"/>
    </location>
</feature>
<organism evidence="14 15">
    <name type="scientific">Daldinia eschscholtzii</name>
    <dbReference type="NCBI Taxonomy" id="292717"/>
    <lineage>
        <taxon>Eukaryota</taxon>
        <taxon>Fungi</taxon>
        <taxon>Dikarya</taxon>
        <taxon>Ascomycota</taxon>
        <taxon>Pezizomycotina</taxon>
        <taxon>Sordariomycetes</taxon>
        <taxon>Xylariomycetidae</taxon>
        <taxon>Xylariales</taxon>
        <taxon>Hypoxylaceae</taxon>
        <taxon>Daldinia</taxon>
    </lineage>
</organism>
<evidence type="ECO:0000256" key="4">
    <source>
        <dbReference type="ARBA" id="ARBA00022729"/>
    </source>
</evidence>
<dbReference type="Pfam" id="PF14310">
    <property type="entry name" value="Fn3-like"/>
    <property type="match status" value="1"/>
</dbReference>
<evidence type="ECO:0000256" key="12">
    <source>
        <dbReference type="SAM" id="SignalP"/>
    </source>
</evidence>
<dbReference type="InterPro" id="IPR001764">
    <property type="entry name" value="Glyco_hydro_3_N"/>
</dbReference>
<keyword evidence="3" id="KW-0858">Xylan degradation</keyword>
<evidence type="ECO:0000256" key="2">
    <source>
        <dbReference type="ARBA" id="ARBA00005336"/>
    </source>
</evidence>
<dbReference type="EC" id="3.2.1.37" evidence="11"/>
<feature type="domain" description="Fibronectin type III-like" evidence="13">
    <location>
        <begin position="680"/>
        <end position="750"/>
    </location>
</feature>
<dbReference type="Gene3D" id="3.20.20.300">
    <property type="entry name" value="Glycoside hydrolase, family 3, N-terminal domain"/>
    <property type="match status" value="1"/>
</dbReference>
<feature type="chain" id="PRO_5043332382" description="xylan 1,4-beta-xylosidase" evidence="12">
    <location>
        <begin position="21"/>
        <end position="773"/>
    </location>
</feature>
<keyword evidence="9" id="KW-0624">Polysaccharide degradation</keyword>
<dbReference type="InterPro" id="IPR036881">
    <property type="entry name" value="Glyco_hydro_3_C_sf"/>
</dbReference>
<evidence type="ECO:0000256" key="3">
    <source>
        <dbReference type="ARBA" id="ARBA00022651"/>
    </source>
</evidence>
<evidence type="ECO:0000256" key="5">
    <source>
        <dbReference type="ARBA" id="ARBA00022801"/>
    </source>
</evidence>
<evidence type="ECO:0000256" key="9">
    <source>
        <dbReference type="ARBA" id="ARBA00023326"/>
    </source>
</evidence>
<dbReference type="InterPro" id="IPR002772">
    <property type="entry name" value="Glyco_hydro_3_C"/>
</dbReference>
<evidence type="ECO:0000313" key="14">
    <source>
        <dbReference type="EMBL" id="KAK6956374.1"/>
    </source>
</evidence>
<keyword evidence="4 12" id="KW-0732">Signal</keyword>
<dbReference type="Gene3D" id="2.60.40.10">
    <property type="entry name" value="Immunoglobulins"/>
    <property type="match status" value="1"/>
</dbReference>
<evidence type="ECO:0000256" key="10">
    <source>
        <dbReference type="ARBA" id="ARBA00024574"/>
    </source>
</evidence>
<gene>
    <name evidence="14" type="ORF">Daesc_001651</name>
</gene>
<dbReference type="InterPro" id="IPR017853">
    <property type="entry name" value="GH"/>
</dbReference>
<proteinExistence type="inferred from homology"/>
<comment type="catalytic activity">
    <reaction evidence="10">
        <text>Hydrolysis of (1-&gt;4)-beta-D-xylans, to remove successive D-xylose residues from the non-reducing termini.</text>
        <dbReference type="EC" id="3.2.1.37"/>
    </reaction>
</comment>
<evidence type="ECO:0000259" key="13">
    <source>
        <dbReference type="SMART" id="SM01217"/>
    </source>
</evidence>
<evidence type="ECO:0000256" key="8">
    <source>
        <dbReference type="ARBA" id="ARBA00023295"/>
    </source>
</evidence>
<comment type="similarity">
    <text evidence="2">Belongs to the glycosyl hydrolase 3 family.</text>
</comment>
<dbReference type="GO" id="GO:0045493">
    <property type="term" value="P:xylan catabolic process"/>
    <property type="evidence" value="ECO:0007669"/>
    <property type="project" value="UniProtKB-KW"/>
</dbReference>
<dbReference type="SUPFAM" id="SSF52279">
    <property type="entry name" value="Beta-D-glucan exohydrolase, C-terminal domain"/>
    <property type="match status" value="1"/>
</dbReference>
<dbReference type="InterPro" id="IPR013783">
    <property type="entry name" value="Ig-like_fold"/>
</dbReference>
<comment type="caution">
    <text evidence="14">The sequence shown here is derived from an EMBL/GenBank/DDBJ whole genome shotgun (WGS) entry which is preliminary data.</text>
</comment>
<evidence type="ECO:0000256" key="11">
    <source>
        <dbReference type="ARBA" id="ARBA00026107"/>
    </source>
</evidence>
<evidence type="ECO:0000256" key="6">
    <source>
        <dbReference type="ARBA" id="ARBA00023180"/>
    </source>
</evidence>
<evidence type="ECO:0000256" key="7">
    <source>
        <dbReference type="ARBA" id="ARBA00023277"/>
    </source>
</evidence>
<evidence type="ECO:0000313" key="15">
    <source>
        <dbReference type="Proteomes" id="UP001369815"/>
    </source>
</evidence>
<keyword evidence="15" id="KW-1185">Reference proteome</keyword>
<dbReference type="SMART" id="SM01217">
    <property type="entry name" value="Fn3_like"/>
    <property type="match status" value="1"/>
</dbReference>
<dbReference type="Pfam" id="PF01915">
    <property type="entry name" value="Glyco_hydro_3_C"/>
    <property type="match status" value="1"/>
</dbReference>
<dbReference type="InterPro" id="IPR026891">
    <property type="entry name" value="Fn3-like"/>
</dbReference>
<keyword evidence="6" id="KW-0325">Glycoprotein</keyword>
<dbReference type="InterPro" id="IPR036962">
    <property type="entry name" value="Glyco_hydro_3_N_sf"/>
</dbReference>
<comment type="pathway">
    <text evidence="1">Glycan degradation; xylan degradation.</text>
</comment>
<sequence>MAFKVAAGVIALLTVKSVVARDFPNCQSGPLASNQVCNTTLDPWSRAAALVAQFSHNEKISNSWDNSPGVSRLGVPSYEWWNEALHGVARSRGVQFANSGNFSYATSFPQPITMGAAFDMPMIRSVAETTSTEARAFSNAGRCGLNFWTPNINPFRDPRWGRGQEVPSEDPYHMSQYVMQLIPGLQGGLRADPYYKLVATCKHYAGYDMENWKGNRRYAFDAKISSQDLQDYYLAPFRACVRDANAQSAMCSYNAVNGVPTCADPWLLEDVLRGLYGFSSEDRWVTADCDALQNVWTDHRYGSSAAGAAAASLNAGTDLDCGQFWPQNLPSAYNSRLFNDTVLDRSLIRRYASMVRLGWFDPPAQQPYRQLGWDSVAKPEAKALALRAAQEGIVLLKNNGGALPLAKSIKRVAVVGPLGTATTQMQGNYYGIAQSISTVVSAFKAAGYDTSNAQGCAITGSSTSGFSAALNAAKAAEAVIFVGGIDTSIEAEDRDREQITWPGQQINLIKQLAAANGDKPFVVVQMGTMLDSSEIKAQTGVDSLLWAGYPGQDGGAAVVSILTGEKAPAGRLPVTQYPADYVNQVPMTNMNLQSGTGNPGRTYKWYTKEPVFPFGHGLHYTSFNVSLPGDLPTTFSTADLTSNISFTETGPVASGNYPDLAPFVSIPVSVANTGNITSDYVALAFLKGEYGPEPYPLKSLVGFTRLHDIKPGETGTGTLDIKLGAISRSDKDGSLTLWPGKYKLVLDIDDRAVWDFEITGDQVVLEKLPPKRS</sequence>
<keyword evidence="7" id="KW-0119">Carbohydrate metabolism</keyword>
<dbReference type="Proteomes" id="UP001369815">
    <property type="component" value="Unassembled WGS sequence"/>
</dbReference>
<evidence type="ECO:0000256" key="1">
    <source>
        <dbReference type="ARBA" id="ARBA00004851"/>
    </source>
</evidence>
<keyword evidence="5" id="KW-0378">Hydrolase</keyword>
<reference evidence="14 15" key="1">
    <citation type="journal article" date="2024" name="Front Chem Biol">
        <title>Unveiling the potential of Daldinia eschscholtzii MFLUCC 19-0629 through bioactivity and bioinformatics studies for enhanced sustainable agriculture production.</title>
        <authorList>
            <person name="Brooks S."/>
            <person name="Weaver J.A."/>
            <person name="Klomchit A."/>
            <person name="Alharthi S.A."/>
            <person name="Onlamun T."/>
            <person name="Nurani R."/>
            <person name="Vong T.K."/>
            <person name="Alberti F."/>
            <person name="Greco C."/>
        </authorList>
    </citation>
    <scope>NUCLEOTIDE SEQUENCE [LARGE SCALE GENOMIC DNA]</scope>
    <source>
        <strain evidence="14">MFLUCC 19-0629</strain>
    </source>
</reference>
<dbReference type="InterPro" id="IPR044993">
    <property type="entry name" value="BXL"/>
</dbReference>
<dbReference type="SUPFAM" id="SSF51445">
    <property type="entry name" value="(Trans)glycosidases"/>
    <property type="match status" value="1"/>
</dbReference>
<dbReference type="GO" id="GO:0046556">
    <property type="term" value="F:alpha-L-arabinofuranosidase activity"/>
    <property type="evidence" value="ECO:0007669"/>
    <property type="project" value="TreeGrafter"/>
</dbReference>
<protein>
    <recommendedName>
        <fullName evidence="11">xylan 1,4-beta-xylosidase</fullName>
        <ecNumber evidence="11">3.2.1.37</ecNumber>
    </recommendedName>
</protein>
<dbReference type="GO" id="GO:0009044">
    <property type="term" value="F:xylan 1,4-beta-xylosidase activity"/>
    <property type="evidence" value="ECO:0007669"/>
    <property type="project" value="UniProtKB-EC"/>
</dbReference>
<dbReference type="Gene3D" id="3.40.50.1700">
    <property type="entry name" value="Glycoside hydrolase family 3 C-terminal domain"/>
    <property type="match status" value="1"/>
</dbReference>
<dbReference type="Pfam" id="PF00933">
    <property type="entry name" value="Glyco_hydro_3"/>
    <property type="match status" value="1"/>
</dbReference>
<keyword evidence="8" id="KW-0326">Glycosidase</keyword>
<accession>A0AAX6MV51</accession>
<dbReference type="AlphaFoldDB" id="A0AAX6MV51"/>
<dbReference type="PANTHER" id="PTHR42721:SF3">
    <property type="entry name" value="BETA-D-XYLOSIDASE 5-RELATED"/>
    <property type="match status" value="1"/>
</dbReference>
<name>A0AAX6MV51_9PEZI</name>
<dbReference type="PANTHER" id="PTHR42721">
    <property type="entry name" value="SUGAR HYDROLASE-RELATED"/>
    <property type="match status" value="1"/>
</dbReference>
<dbReference type="GO" id="GO:0031222">
    <property type="term" value="P:arabinan catabolic process"/>
    <property type="evidence" value="ECO:0007669"/>
    <property type="project" value="TreeGrafter"/>
</dbReference>
<dbReference type="EMBL" id="JBANMG010000002">
    <property type="protein sequence ID" value="KAK6956374.1"/>
    <property type="molecule type" value="Genomic_DNA"/>
</dbReference>